<dbReference type="KEGG" id="slk:SLUN_38045"/>
<dbReference type="Proteomes" id="UP000244201">
    <property type="component" value="Chromosome"/>
</dbReference>
<reference evidence="1 2" key="1">
    <citation type="submission" date="2018-01" db="EMBL/GenBank/DDBJ databases">
        <title>Complete genome sequence of Streptomyces lunaelactis MM109T, a Ferroverdin A producer isolated from cave moonmilk deposits.</title>
        <authorList>
            <person name="Naome A."/>
            <person name="Martinet L."/>
            <person name="Maciejewska M."/>
            <person name="Anderssen S."/>
            <person name="Adam D."/>
            <person name="Tenconi E."/>
            <person name="Deflandre B."/>
            <person name="Arguelles-Arias A."/>
            <person name="Calusinska M."/>
            <person name="Copieters W."/>
            <person name="Karim L."/>
            <person name="Hanikenne M."/>
            <person name="Baurain D."/>
            <person name="van Wezel G."/>
            <person name="Smargiasso N."/>
            <person name="de Pauw E."/>
            <person name="Delfosse P."/>
            <person name="Rigali S."/>
        </authorList>
    </citation>
    <scope>NUCLEOTIDE SEQUENCE [LARGE SCALE GENOMIC DNA]</scope>
    <source>
        <strain evidence="1 2">MM109</strain>
    </source>
</reference>
<organism evidence="1 2">
    <name type="scientific">Streptomyces lunaelactis</name>
    <dbReference type="NCBI Taxonomy" id="1535768"/>
    <lineage>
        <taxon>Bacteria</taxon>
        <taxon>Bacillati</taxon>
        <taxon>Actinomycetota</taxon>
        <taxon>Actinomycetes</taxon>
        <taxon>Kitasatosporales</taxon>
        <taxon>Streptomycetaceae</taxon>
        <taxon>Streptomyces</taxon>
    </lineage>
</organism>
<evidence type="ECO:0000313" key="2">
    <source>
        <dbReference type="Proteomes" id="UP000244201"/>
    </source>
</evidence>
<dbReference type="AlphaFoldDB" id="A0A2R4TDA8"/>
<name>A0A2R4TDA8_9ACTN</name>
<accession>A0A2R4TDA8</accession>
<sequence length="114" mass="13286">MWRCSPPRAWRCPRRSRRAEYEALCRTLPWSVTPEPGWTSEKYVLNYRVVSFPDSPGYTAEQLAEEKRLRQRLLALSIAVSTHPYWETSTLQGKVVDARMALKHVHERAEDEAA</sequence>
<evidence type="ECO:0000313" key="1">
    <source>
        <dbReference type="EMBL" id="AVZ77097.1"/>
    </source>
</evidence>
<protein>
    <submittedName>
        <fullName evidence="1">Uncharacterized protein</fullName>
    </submittedName>
</protein>
<keyword evidence="2" id="KW-1185">Reference proteome</keyword>
<dbReference type="EMBL" id="CP026304">
    <property type="protein sequence ID" value="AVZ77097.1"/>
    <property type="molecule type" value="Genomic_DNA"/>
</dbReference>
<gene>
    <name evidence="1" type="ORF">SLUN_38045</name>
</gene>
<proteinExistence type="predicted"/>
<dbReference type="OrthoDB" id="4321277at2"/>